<proteinExistence type="predicted"/>
<evidence type="ECO:0008006" key="3">
    <source>
        <dbReference type="Google" id="ProtNLM"/>
    </source>
</evidence>
<evidence type="ECO:0000313" key="1">
    <source>
        <dbReference type="EMBL" id="AKJ29329.1"/>
    </source>
</evidence>
<name>A0A0G3BIS1_9BURK</name>
<reference evidence="1 2" key="1">
    <citation type="submission" date="2015-05" db="EMBL/GenBank/DDBJ databases">
        <authorList>
            <person name="Tang B."/>
            <person name="Yu Y."/>
        </authorList>
    </citation>
    <scope>NUCLEOTIDE SEQUENCE [LARGE SCALE GENOMIC DNA]</scope>
    <source>
        <strain evidence="1 2">DSM 7029</strain>
    </source>
</reference>
<dbReference type="RefSeq" id="WP_047194983.1">
    <property type="nucleotide sequence ID" value="NZ_CP011371.1"/>
</dbReference>
<dbReference type="InterPro" id="IPR021556">
    <property type="entry name" value="DUF2950"/>
</dbReference>
<dbReference type="Pfam" id="PF11453">
    <property type="entry name" value="DUF2950"/>
    <property type="match status" value="1"/>
</dbReference>
<evidence type="ECO:0000313" key="2">
    <source>
        <dbReference type="Proteomes" id="UP000035352"/>
    </source>
</evidence>
<dbReference type="KEGG" id="pbh:AAW51_2638"/>
<dbReference type="EMBL" id="CP011371">
    <property type="protein sequence ID" value="AKJ29329.1"/>
    <property type="molecule type" value="Genomic_DNA"/>
</dbReference>
<dbReference type="Proteomes" id="UP000035352">
    <property type="component" value="Chromosome"/>
</dbReference>
<gene>
    <name evidence="1" type="ORF">AAW51_2638</name>
</gene>
<organism evidence="1 2">
    <name type="scientific">Caldimonas brevitalea</name>
    <dbReference type="NCBI Taxonomy" id="413882"/>
    <lineage>
        <taxon>Bacteria</taxon>
        <taxon>Pseudomonadati</taxon>
        <taxon>Pseudomonadota</taxon>
        <taxon>Betaproteobacteria</taxon>
        <taxon>Burkholderiales</taxon>
        <taxon>Sphaerotilaceae</taxon>
        <taxon>Caldimonas</taxon>
    </lineage>
</organism>
<sequence>MTFAFVTASLLASANCVAQQTYRSAEDAAQAFVDALRRSDRGALEAVLGPNGKGLIPAGGIGQDDIDAFLAAWQTQHKIETQTDGTALISVGQAGWTLPIPLIASSGGWRFDPQRGAEQLRTRRIGRNELGAIQASLAYFDAQREYALKDRDGNGVLEYAQKLVSAPGRHDGLYWPDAQDQEASPLGPLFASRKPRGGAGYQGYFYKVLKAQGEHAPGGAYHYIVGGRMRSGFALIAWPSRYGHTGVMSFMVNHDGRVYEKDLGPRTDEAVQAITRFDPDASWKKVAVPEH</sequence>
<keyword evidence="2" id="KW-1185">Reference proteome</keyword>
<protein>
    <recommendedName>
        <fullName evidence="3">DUF2950 domain-containing protein</fullName>
    </recommendedName>
</protein>
<accession>A0A0G3BIS1</accession>
<dbReference type="STRING" id="413882.AAW51_2638"/>
<dbReference type="AlphaFoldDB" id="A0A0G3BIS1"/>
<dbReference type="PATRIC" id="fig|413882.6.peg.2750"/>